<accession>A0A6J6J2M4</accession>
<protein>
    <submittedName>
        <fullName evidence="2">Unannotated protein</fullName>
    </submittedName>
</protein>
<dbReference type="SUPFAM" id="SSF143120">
    <property type="entry name" value="YefM-like"/>
    <property type="match status" value="1"/>
</dbReference>
<sequence>MANMSISQAREQLPAVIELCQTEAVILERYGKPQAVIISYERYDELMTALEDIEDLEAIAEIEADIEKNGTIPWEEVRRDLGIE</sequence>
<dbReference type="EMBL" id="CAEZVQ010000022">
    <property type="protein sequence ID" value="CAB4630854.1"/>
    <property type="molecule type" value="Genomic_DNA"/>
</dbReference>
<dbReference type="EMBL" id="CAEZWJ010000010">
    <property type="protein sequence ID" value="CAB4649330.1"/>
    <property type="molecule type" value="Genomic_DNA"/>
</dbReference>
<dbReference type="InterPro" id="IPR006442">
    <property type="entry name" value="Antitoxin_Phd/YefM"/>
</dbReference>
<dbReference type="InterPro" id="IPR051405">
    <property type="entry name" value="phD/YefM_antitoxin"/>
</dbReference>
<name>A0A6J6J2M4_9ZZZZ</name>
<evidence type="ECO:0000256" key="1">
    <source>
        <dbReference type="ARBA" id="ARBA00009981"/>
    </source>
</evidence>
<dbReference type="PANTHER" id="PTHR33713">
    <property type="entry name" value="ANTITOXIN YAFN-RELATED"/>
    <property type="match status" value="1"/>
</dbReference>
<dbReference type="Pfam" id="PF02604">
    <property type="entry name" value="PhdYeFM_antitox"/>
    <property type="match status" value="1"/>
</dbReference>
<organism evidence="2">
    <name type="scientific">freshwater metagenome</name>
    <dbReference type="NCBI Taxonomy" id="449393"/>
    <lineage>
        <taxon>unclassified sequences</taxon>
        <taxon>metagenomes</taxon>
        <taxon>ecological metagenomes</taxon>
    </lineage>
</organism>
<dbReference type="InterPro" id="IPR036165">
    <property type="entry name" value="YefM-like_sf"/>
</dbReference>
<evidence type="ECO:0000313" key="3">
    <source>
        <dbReference type="EMBL" id="CAB4649330.1"/>
    </source>
</evidence>
<reference evidence="2" key="1">
    <citation type="submission" date="2020-05" db="EMBL/GenBank/DDBJ databases">
        <authorList>
            <person name="Chiriac C."/>
            <person name="Salcher M."/>
            <person name="Ghai R."/>
            <person name="Kavagutti S V."/>
        </authorList>
    </citation>
    <scope>NUCLEOTIDE SEQUENCE</scope>
</reference>
<gene>
    <name evidence="2" type="ORF">UFOPK2086_00313</name>
    <name evidence="3" type="ORF">UFOPK2214_00471</name>
</gene>
<dbReference type="PANTHER" id="PTHR33713:SF10">
    <property type="entry name" value="ANTITOXIN YAFN"/>
    <property type="match status" value="1"/>
</dbReference>
<proteinExistence type="inferred from homology"/>
<comment type="similarity">
    <text evidence="1">Belongs to the phD/YefM antitoxin family.</text>
</comment>
<dbReference type="AlphaFoldDB" id="A0A6J6J2M4"/>
<dbReference type="Gene3D" id="3.40.1620.10">
    <property type="entry name" value="YefM-like domain"/>
    <property type="match status" value="1"/>
</dbReference>
<evidence type="ECO:0000313" key="2">
    <source>
        <dbReference type="EMBL" id="CAB4630854.1"/>
    </source>
</evidence>